<dbReference type="Proteomes" id="UP000316080">
    <property type="component" value="Unassembled WGS sequence"/>
</dbReference>
<evidence type="ECO:0000313" key="11">
    <source>
        <dbReference type="EMBL" id="TDA38391.1"/>
    </source>
</evidence>
<reference evidence="11 13" key="1">
    <citation type="journal article" date="2019" name="Nat. Microbiol.">
        <title>Expanding anaerobic alkane metabolism in the domain of Archaea.</title>
        <authorList>
            <person name="Wang Y."/>
            <person name="Wegener G."/>
            <person name="Hou J."/>
            <person name="Wang F."/>
            <person name="Xiao X."/>
        </authorList>
    </citation>
    <scope>NUCLEOTIDE SEQUENCE [LARGE SCALE GENOMIC DNA]</scope>
    <source>
        <strain evidence="11">WYZ-LMO11</strain>
    </source>
</reference>
<feature type="domain" description="Large ribosomal subunit protein uL2 C-terminal" evidence="8">
    <location>
        <begin position="88"/>
        <end position="219"/>
    </location>
</feature>
<evidence type="ECO:0000256" key="4">
    <source>
        <dbReference type="ARBA" id="ARBA00022980"/>
    </source>
</evidence>
<comment type="function">
    <text evidence="6">One of the primary rRNA binding proteins. Required for association of the 30S and 50S subunits to form the 70S ribosome, for tRNA binding and peptide bond formation. It has been suggested to have peptidyltransferase activity; this is somewhat controversial. Makes several contacts with the 16S rRNA in the 70S ribosome.</text>
</comment>
<dbReference type="PIRSF" id="PIRSF002158">
    <property type="entry name" value="Ribosomal_L2"/>
    <property type="match status" value="1"/>
</dbReference>
<feature type="region of interest" description="Disordered" evidence="7">
    <location>
        <begin position="195"/>
        <end position="236"/>
    </location>
</feature>
<dbReference type="PANTHER" id="PTHR13691:SF16">
    <property type="entry name" value="LARGE RIBOSOMAL SUBUNIT PROTEIN UL2"/>
    <property type="match status" value="1"/>
</dbReference>
<sequence>MGKRLLVQRRGRGTSVFKSPSWKRIGEVHYPPMTDSPIEFVVKDIVHDPGRGAPLAIIKDNKGTESIIIAPEGLFVGQKISIGPASSINVGNVLPLRDIPDGTQVFNIEGRPGDGGKFVRTAGSYATVISHSGNNVLVQLPSGKVKSFNDLCRATIGIVAAGGIIEKPLLKAGANYYKCKAKSIKYPTVRGKAMNPCSHPHGGGSHPKGGTPVARTAPPGQKVGIIAPRRTGRKKR</sequence>
<keyword evidence="4 6" id="KW-0689">Ribosomal protein</keyword>
<evidence type="ECO:0000313" key="12">
    <source>
        <dbReference type="Proteomes" id="UP000316080"/>
    </source>
</evidence>
<dbReference type="Gene3D" id="2.40.50.140">
    <property type="entry name" value="Nucleic acid-binding proteins"/>
    <property type="match status" value="1"/>
</dbReference>
<dbReference type="AlphaFoldDB" id="A0A520KES2"/>
<dbReference type="NCBIfam" id="NF007180">
    <property type="entry name" value="PRK09612.1"/>
    <property type="match status" value="1"/>
</dbReference>
<dbReference type="InterPro" id="IPR023672">
    <property type="entry name" value="Ribosomal_uL2_arc_euk"/>
</dbReference>
<evidence type="ECO:0000256" key="6">
    <source>
        <dbReference type="HAMAP-Rule" id="MF_01320"/>
    </source>
</evidence>
<keyword evidence="2 6" id="KW-0699">rRNA-binding</keyword>
<dbReference type="SMART" id="SM01383">
    <property type="entry name" value="Ribosomal_L2"/>
    <property type="match status" value="1"/>
</dbReference>
<evidence type="ECO:0000259" key="9">
    <source>
        <dbReference type="SMART" id="SM01383"/>
    </source>
</evidence>
<evidence type="ECO:0000256" key="1">
    <source>
        <dbReference type="ARBA" id="ARBA00005636"/>
    </source>
</evidence>
<dbReference type="GO" id="GO:0003735">
    <property type="term" value="F:structural constituent of ribosome"/>
    <property type="evidence" value="ECO:0007669"/>
    <property type="project" value="InterPro"/>
</dbReference>
<dbReference type="SUPFAM" id="SSF50249">
    <property type="entry name" value="Nucleic acid-binding proteins"/>
    <property type="match status" value="1"/>
</dbReference>
<dbReference type="InterPro" id="IPR008991">
    <property type="entry name" value="Translation_prot_SH3-like_sf"/>
</dbReference>
<dbReference type="EMBL" id="QNVI01000052">
    <property type="protein sequence ID" value="TDA38391.1"/>
    <property type="molecule type" value="Genomic_DNA"/>
</dbReference>
<dbReference type="Pfam" id="PF03947">
    <property type="entry name" value="Ribosomal_L2_C"/>
    <property type="match status" value="1"/>
</dbReference>
<dbReference type="GO" id="GO:0019843">
    <property type="term" value="F:rRNA binding"/>
    <property type="evidence" value="ECO:0007669"/>
    <property type="project" value="UniProtKB-UniRule"/>
</dbReference>
<dbReference type="InterPro" id="IPR014722">
    <property type="entry name" value="Rib_uL2_dom2"/>
</dbReference>
<dbReference type="FunFam" id="4.10.950.10:FF:000002">
    <property type="entry name" value="60S ribosomal protein L2"/>
    <property type="match status" value="1"/>
</dbReference>
<comment type="subunit">
    <text evidence="6">Part of the 50S ribosomal subunit. Forms a bridge to the 30S subunit in the 70S ribosome.</text>
</comment>
<dbReference type="InterPro" id="IPR002171">
    <property type="entry name" value="Ribosomal_uL2"/>
</dbReference>
<dbReference type="SUPFAM" id="SSF50104">
    <property type="entry name" value="Translation proteins SH3-like domain"/>
    <property type="match status" value="1"/>
</dbReference>
<keyword evidence="3 6" id="KW-0694">RNA-binding</keyword>
<reference evidence="10 12" key="2">
    <citation type="journal article" date="2019" name="Nat. Microbiol.">
        <title>Wide diversity of methane and short-chain alkane metabolisms in uncultured archaea.</title>
        <authorList>
            <person name="Borrel G."/>
            <person name="Adam P.S."/>
            <person name="McKay L.J."/>
            <person name="Chen L.X."/>
            <person name="Sierra-Garcia I.N."/>
            <person name="Sieber C.M."/>
            <person name="Letourneur Q."/>
            <person name="Ghozlane A."/>
            <person name="Andersen G.L."/>
            <person name="Li W.J."/>
            <person name="Hallam S.J."/>
            <person name="Muyzer G."/>
            <person name="de Oliveira V.M."/>
            <person name="Inskeep W.P."/>
            <person name="Banfield J.F."/>
            <person name="Gribaldo S."/>
        </authorList>
    </citation>
    <scope>NUCLEOTIDE SEQUENCE [LARGE SCALE GENOMIC DNA]</scope>
    <source>
        <strain evidence="10">Verst-YHS</strain>
    </source>
</reference>
<comment type="caution">
    <text evidence="10">The sequence shown here is derived from an EMBL/GenBank/DDBJ whole genome shotgun (WGS) entry which is preliminary data.</text>
</comment>
<dbReference type="FunFam" id="2.30.30.30:FF:000001">
    <property type="entry name" value="50S ribosomal protein L2"/>
    <property type="match status" value="1"/>
</dbReference>
<dbReference type="Gene3D" id="2.30.30.30">
    <property type="match status" value="1"/>
</dbReference>
<dbReference type="InterPro" id="IPR022666">
    <property type="entry name" value="Ribosomal_uL2_RNA-bd_dom"/>
</dbReference>
<dbReference type="Proteomes" id="UP000317265">
    <property type="component" value="Unassembled WGS sequence"/>
</dbReference>
<dbReference type="GO" id="GO:0002181">
    <property type="term" value="P:cytoplasmic translation"/>
    <property type="evidence" value="ECO:0007669"/>
    <property type="project" value="TreeGrafter"/>
</dbReference>
<organism evidence="10 12">
    <name type="scientific">Thermoproteota archaeon</name>
    <dbReference type="NCBI Taxonomy" id="2056631"/>
    <lineage>
        <taxon>Archaea</taxon>
        <taxon>Thermoproteota</taxon>
    </lineage>
</organism>
<dbReference type="PANTHER" id="PTHR13691">
    <property type="entry name" value="RIBOSOMAL PROTEIN L2"/>
    <property type="match status" value="1"/>
</dbReference>
<evidence type="ECO:0000256" key="2">
    <source>
        <dbReference type="ARBA" id="ARBA00022730"/>
    </source>
</evidence>
<gene>
    <name evidence="6" type="primary">rpl2</name>
    <name evidence="11" type="ORF">DSO09_04360</name>
    <name evidence="10" type="ORF">EF809_05365</name>
</gene>
<evidence type="ECO:0000313" key="13">
    <source>
        <dbReference type="Proteomes" id="UP000317265"/>
    </source>
</evidence>
<evidence type="ECO:0000313" key="10">
    <source>
        <dbReference type="EMBL" id="RZN55390.1"/>
    </source>
</evidence>
<name>A0A520KES2_9CREN</name>
<keyword evidence="5 6" id="KW-0687">Ribonucleoprotein</keyword>
<evidence type="ECO:0000256" key="3">
    <source>
        <dbReference type="ARBA" id="ARBA00022884"/>
    </source>
</evidence>
<feature type="domain" description="Large ribosomal subunit protein uL2 RNA-binding" evidence="9">
    <location>
        <begin position="11"/>
        <end position="82"/>
    </location>
</feature>
<comment type="similarity">
    <text evidence="1 6">Belongs to the universal ribosomal protein uL2 family.</text>
</comment>
<dbReference type="Gene3D" id="4.10.950.10">
    <property type="entry name" value="Ribosomal protein L2, domain 3"/>
    <property type="match status" value="1"/>
</dbReference>
<evidence type="ECO:0000256" key="5">
    <source>
        <dbReference type="ARBA" id="ARBA00023274"/>
    </source>
</evidence>
<dbReference type="InterPro" id="IPR014726">
    <property type="entry name" value="Ribosomal_uL2_dom3"/>
</dbReference>
<dbReference type="Pfam" id="PF00181">
    <property type="entry name" value="Ribosomal_L2_N"/>
    <property type="match status" value="1"/>
</dbReference>
<dbReference type="SMART" id="SM01382">
    <property type="entry name" value="Ribosomal_L2_C"/>
    <property type="match status" value="1"/>
</dbReference>
<evidence type="ECO:0000256" key="7">
    <source>
        <dbReference type="SAM" id="MobiDB-lite"/>
    </source>
</evidence>
<dbReference type="HAMAP" id="MF_01320_A">
    <property type="entry name" value="Ribosomal_uL2_A"/>
    <property type="match status" value="1"/>
</dbReference>
<accession>A0A520KES2</accession>
<dbReference type="InterPro" id="IPR012340">
    <property type="entry name" value="NA-bd_OB-fold"/>
</dbReference>
<dbReference type="EMBL" id="RXIH01000044">
    <property type="protein sequence ID" value="RZN55390.1"/>
    <property type="molecule type" value="Genomic_DNA"/>
</dbReference>
<dbReference type="GO" id="GO:0022625">
    <property type="term" value="C:cytosolic large ribosomal subunit"/>
    <property type="evidence" value="ECO:0007669"/>
    <property type="project" value="TreeGrafter"/>
</dbReference>
<proteinExistence type="inferred from homology"/>
<dbReference type="InterPro" id="IPR022669">
    <property type="entry name" value="Ribosomal_uL2_C"/>
</dbReference>
<evidence type="ECO:0000259" key="8">
    <source>
        <dbReference type="SMART" id="SM01382"/>
    </source>
</evidence>
<protein>
    <recommendedName>
        <fullName evidence="6">Large ribosomal subunit protein uL2</fullName>
    </recommendedName>
</protein>